<accession>B0CBD3</accession>
<dbReference type="STRING" id="329726.AM1_2920"/>
<gene>
    <name evidence="2" type="ordered locus">AM1_2920</name>
</gene>
<sequence length="243" mass="27202">MILAKANKSPTNKTRNRFRIDPSIKRTVLLLLLMLIVGSICGAVGYVFARQSLKGITQPATNPFLKESDDLDRRPRQGADFLNEKDLIAKVKSQTSGANIAKEKQKTAPKPKKPKSSDNKQEKQSQPKTLPIKVDNQGMNFEVKSLSREDDTLILNVALQNSSDQTIQFVYTFLDITDEQGQALFSEIRGLPTEFKPKGEIFFGTIKILDVPPETVEKVSISLNDYPDQKVKLDIQNIPVTDE</sequence>
<organism evidence="2 3">
    <name type="scientific">Acaryochloris marina (strain MBIC 11017)</name>
    <dbReference type="NCBI Taxonomy" id="329726"/>
    <lineage>
        <taxon>Bacteria</taxon>
        <taxon>Bacillati</taxon>
        <taxon>Cyanobacteriota</taxon>
        <taxon>Cyanophyceae</taxon>
        <taxon>Acaryochloridales</taxon>
        <taxon>Acaryochloridaceae</taxon>
        <taxon>Acaryochloris</taxon>
    </lineage>
</organism>
<feature type="region of interest" description="Disordered" evidence="1">
    <location>
        <begin position="95"/>
        <end position="134"/>
    </location>
</feature>
<reference evidence="2 3" key="1">
    <citation type="journal article" date="2008" name="Proc. Natl. Acad. Sci. U.S.A.">
        <title>Niche adaptation and genome expansion in the chlorophyll d-producing cyanobacterium Acaryochloris marina.</title>
        <authorList>
            <person name="Swingley W.D."/>
            <person name="Chen M."/>
            <person name="Cheung P.C."/>
            <person name="Conrad A.L."/>
            <person name="Dejesa L.C."/>
            <person name="Hao J."/>
            <person name="Honchak B.M."/>
            <person name="Karbach L.E."/>
            <person name="Kurdoglu A."/>
            <person name="Lahiri S."/>
            <person name="Mastrian S.D."/>
            <person name="Miyashita H."/>
            <person name="Page L."/>
            <person name="Ramakrishna P."/>
            <person name="Satoh S."/>
            <person name="Sattley W.M."/>
            <person name="Shimada Y."/>
            <person name="Taylor H.L."/>
            <person name="Tomo T."/>
            <person name="Tsuchiya T."/>
            <person name="Wang Z.T."/>
            <person name="Raymond J."/>
            <person name="Mimuro M."/>
            <person name="Blankenship R.E."/>
            <person name="Touchman J.W."/>
        </authorList>
    </citation>
    <scope>NUCLEOTIDE SEQUENCE [LARGE SCALE GENOMIC DNA]</scope>
    <source>
        <strain evidence="3">MBIC 11017</strain>
    </source>
</reference>
<dbReference type="Proteomes" id="UP000000268">
    <property type="component" value="Chromosome"/>
</dbReference>
<evidence type="ECO:0000256" key="1">
    <source>
        <dbReference type="SAM" id="MobiDB-lite"/>
    </source>
</evidence>
<evidence type="ECO:0000313" key="2">
    <source>
        <dbReference type="EMBL" id="ABW27918.1"/>
    </source>
</evidence>
<dbReference type="KEGG" id="amr:AM1_2920"/>
<evidence type="ECO:0000313" key="3">
    <source>
        <dbReference type="Proteomes" id="UP000000268"/>
    </source>
</evidence>
<feature type="compositionally biased region" description="Basic and acidic residues" evidence="1">
    <location>
        <begin position="115"/>
        <end position="125"/>
    </location>
</feature>
<proteinExistence type="predicted"/>
<name>B0CBD3_ACAM1</name>
<protein>
    <submittedName>
        <fullName evidence="2">Uncharacterized protein</fullName>
    </submittedName>
</protein>
<dbReference type="HOGENOM" id="CLU_107612_0_0_3"/>
<dbReference type="eggNOG" id="ENOG502ZFJQ">
    <property type="taxonomic scope" value="Bacteria"/>
</dbReference>
<dbReference type="AlphaFoldDB" id="B0CBD3"/>
<keyword evidence="3" id="KW-1185">Reference proteome</keyword>
<dbReference type="RefSeq" id="WP_012163354.1">
    <property type="nucleotide sequence ID" value="NC_009925.1"/>
</dbReference>
<dbReference type="EMBL" id="CP000828">
    <property type="protein sequence ID" value="ABW27918.1"/>
    <property type="molecule type" value="Genomic_DNA"/>
</dbReference>